<dbReference type="RefSeq" id="WP_147201625.1">
    <property type="nucleotide sequence ID" value="NZ_BJYT01000001.1"/>
</dbReference>
<keyword evidence="1" id="KW-0812">Transmembrane</keyword>
<keyword evidence="1" id="KW-1133">Transmembrane helix</keyword>
<feature type="chain" id="PRO_5021939180" evidence="2">
    <location>
        <begin position="19"/>
        <end position="66"/>
    </location>
</feature>
<evidence type="ECO:0000256" key="2">
    <source>
        <dbReference type="SAM" id="SignalP"/>
    </source>
</evidence>
<dbReference type="OrthoDB" id="9918631at2"/>
<sequence length="66" mass="7411">MKPILTAAFILCMTAVFSQTVAPQQPVEEQYQTNYWAWIIGVLLAIGAGVVLYMLIKKDPKRDAVR</sequence>
<accession>A0A512B6Q8</accession>
<evidence type="ECO:0000313" key="3">
    <source>
        <dbReference type="EMBL" id="GEO07663.1"/>
    </source>
</evidence>
<proteinExistence type="predicted"/>
<protein>
    <submittedName>
        <fullName evidence="3">Uncharacterized protein</fullName>
    </submittedName>
</protein>
<comment type="caution">
    <text evidence="3">The sequence shown here is derived from an EMBL/GenBank/DDBJ whole genome shotgun (WGS) entry which is preliminary data.</text>
</comment>
<dbReference type="AlphaFoldDB" id="A0A512B6Q8"/>
<dbReference type="EMBL" id="BJYT01000001">
    <property type="protein sequence ID" value="GEO07663.1"/>
    <property type="molecule type" value="Genomic_DNA"/>
</dbReference>
<feature type="transmembrane region" description="Helical" evidence="1">
    <location>
        <begin position="34"/>
        <end position="56"/>
    </location>
</feature>
<evidence type="ECO:0000313" key="4">
    <source>
        <dbReference type="Proteomes" id="UP000321513"/>
    </source>
</evidence>
<organism evidence="3 4">
    <name type="scientific">Segetibacter aerophilus</name>
    <dbReference type="NCBI Taxonomy" id="670293"/>
    <lineage>
        <taxon>Bacteria</taxon>
        <taxon>Pseudomonadati</taxon>
        <taxon>Bacteroidota</taxon>
        <taxon>Chitinophagia</taxon>
        <taxon>Chitinophagales</taxon>
        <taxon>Chitinophagaceae</taxon>
        <taxon>Segetibacter</taxon>
    </lineage>
</organism>
<keyword evidence="2" id="KW-0732">Signal</keyword>
<evidence type="ECO:0000256" key="1">
    <source>
        <dbReference type="SAM" id="Phobius"/>
    </source>
</evidence>
<keyword evidence="1" id="KW-0472">Membrane</keyword>
<name>A0A512B6Q8_9BACT</name>
<dbReference type="Proteomes" id="UP000321513">
    <property type="component" value="Unassembled WGS sequence"/>
</dbReference>
<gene>
    <name evidence="3" type="ORF">SAE01_01590</name>
</gene>
<reference evidence="3 4" key="1">
    <citation type="submission" date="2019-07" db="EMBL/GenBank/DDBJ databases">
        <title>Whole genome shotgun sequence of Segetibacter aerophilus NBRC 106135.</title>
        <authorList>
            <person name="Hosoyama A."/>
            <person name="Uohara A."/>
            <person name="Ohji S."/>
            <person name="Ichikawa N."/>
        </authorList>
    </citation>
    <scope>NUCLEOTIDE SEQUENCE [LARGE SCALE GENOMIC DNA]</scope>
    <source>
        <strain evidence="3 4">NBRC 106135</strain>
    </source>
</reference>
<feature type="signal peptide" evidence="2">
    <location>
        <begin position="1"/>
        <end position="18"/>
    </location>
</feature>
<keyword evidence="4" id="KW-1185">Reference proteome</keyword>